<keyword evidence="1" id="KW-0677">Repeat</keyword>
<dbReference type="EMBL" id="JBFTWV010000216">
    <property type="protein sequence ID" value="KAL2783715.1"/>
    <property type="molecule type" value="Genomic_DNA"/>
</dbReference>
<dbReference type="Gene3D" id="1.25.40.20">
    <property type="entry name" value="Ankyrin repeat-containing domain"/>
    <property type="match status" value="2"/>
</dbReference>
<feature type="repeat" description="ANK" evidence="3">
    <location>
        <begin position="341"/>
        <end position="369"/>
    </location>
</feature>
<proteinExistence type="predicted"/>
<protein>
    <submittedName>
        <fullName evidence="4">Ankyrin repeat-containing domain protein</fullName>
    </submittedName>
</protein>
<dbReference type="InterPro" id="IPR051165">
    <property type="entry name" value="Multifunctional_ANK_Repeat"/>
</dbReference>
<organism evidence="4 5">
    <name type="scientific">Aspergillus keveii</name>
    <dbReference type="NCBI Taxonomy" id="714993"/>
    <lineage>
        <taxon>Eukaryota</taxon>
        <taxon>Fungi</taxon>
        <taxon>Dikarya</taxon>
        <taxon>Ascomycota</taxon>
        <taxon>Pezizomycotina</taxon>
        <taxon>Eurotiomycetes</taxon>
        <taxon>Eurotiomycetidae</taxon>
        <taxon>Eurotiales</taxon>
        <taxon>Aspergillaceae</taxon>
        <taxon>Aspergillus</taxon>
        <taxon>Aspergillus subgen. Nidulantes</taxon>
    </lineage>
</organism>
<evidence type="ECO:0000256" key="3">
    <source>
        <dbReference type="PROSITE-ProRule" id="PRU00023"/>
    </source>
</evidence>
<dbReference type="InterPro" id="IPR002110">
    <property type="entry name" value="Ankyrin_rpt"/>
</dbReference>
<evidence type="ECO:0000313" key="4">
    <source>
        <dbReference type="EMBL" id="KAL2783715.1"/>
    </source>
</evidence>
<accession>A0ABR4FKF2</accession>
<dbReference type="PANTHER" id="PTHR24123">
    <property type="entry name" value="ANKYRIN REPEAT-CONTAINING"/>
    <property type="match status" value="1"/>
</dbReference>
<gene>
    <name evidence="4" type="ORF">BJX66DRAFT_116238</name>
</gene>
<dbReference type="PROSITE" id="PS50088">
    <property type="entry name" value="ANK_REPEAT"/>
    <property type="match status" value="1"/>
</dbReference>
<evidence type="ECO:0000256" key="1">
    <source>
        <dbReference type="ARBA" id="ARBA00022737"/>
    </source>
</evidence>
<dbReference type="Pfam" id="PF12796">
    <property type="entry name" value="Ank_2"/>
    <property type="match status" value="2"/>
</dbReference>
<dbReference type="SMART" id="SM00248">
    <property type="entry name" value="ANK"/>
    <property type="match status" value="10"/>
</dbReference>
<sequence>MSLLDLPNEILLSIAGTLEYSWDLNSLVRVNHYTHELLSPYLYRHDIQYTPICTLDCGAALGWDTIVRKLLDKKILPTEYDEHYLQKKMAVAAKNGHFRVLCLFMESWTRLAHSPFKCRPKLSIYLGSALFQAVNSGHDTIALLLLDYGADPTSCPETWSCPMDYPIAIAARRGRLPVLKRMMERSRRVQYENPFDLVDLLIGGAGGGHPNVIRYLLELGIDPDTQIKDRCAIRSAAMHGGVEAVRCLLECGADPCPTLPGGATLGPLCLAVSKGKLDSAKLLLDRIKTEEYLARGKELVPLLCSAAACGAEDLVRKLLCRGCDPDANENLSPSRSFRFHSERTPISWATMNGHEEIVRLLLDHGAKPDPALLARAVNSNVRSMSLITLLLDKGVDLQASSTSVLLEALDDPVLFKLLLERGADPDHPAYQGLMMPRAIRRGGIPQVQMLLDRGLQLQIPIGTNHTYGTLLRPATHGGAPMLEFLFQHGYEFSADDKNDTFNIISLAISRHDIPALTFLLDRGVNLTTSKRYSPLFESAICTHEICELIEPMLDLLLSRGLDIHAEDLSGRNCVWHALHYNNRAVPSTTYLEALLKRGARPLSGGNVSTSPLYKAASRRSVDAVRIMLELGDFRDVPRSELKTELSLAKAEAIREDTWKIVRAIERFWYGHGLHLI</sequence>
<dbReference type="SUPFAM" id="SSF48403">
    <property type="entry name" value="Ankyrin repeat"/>
    <property type="match status" value="2"/>
</dbReference>
<dbReference type="PANTHER" id="PTHR24123:SF33">
    <property type="entry name" value="PROTEIN HOS4"/>
    <property type="match status" value="1"/>
</dbReference>
<evidence type="ECO:0000256" key="2">
    <source>
        <dbReference type="ARBA" id="ARBA00023043"/>
    </source>
</evidence>
<keyword evidence="5" id="KW-1185">Reference proteome</keyword>
<dbReference type="PROSITE" id="PS50297">
    <property type="entry name" value="ANK_REP_REGION"/>
    <property type="match status" value="1"/>
</dbReference>
<evidence type="ECO:0000313" key="5">
    <source>
        <dbReference type="Proteomes" id="UP001610563"/>
    </source>
</evidence>
<dbReference type="InterPro" id="IPR036770">
    <property type="entry name" value="Ankyrin_rpt-contain_sf"/>
</dbReference>
<comment type="caution">
    <text evidence="4">The sequence shown here is derived from an EMBL/GenBank/DDBJ whole genome shotgun (WGS) entry which is preliminary data.</text>
</comment>
<name>A0ABR4FKF2_9EURO</name>
<reference evidence="4 5" key="1">
    <citation type="submission" date="2024-07" db="EMBL/GenBank/DDBJ databases">
        <title>Section-level genome sequencing and comparative genomics of Aspergillus sections Usti and Cavernicolus.</title>
        <authorList>
            <consortium name="Lawrence Berkeley National Laboratory"/>
            <person name="Nybo J.L."/>
            <person name="Vesth T.C."/>
            <person name="Theobald S."/>
            <person name="Frisvad J.C."/>
            <person name="Larsen T.O."/>
            <person name="Kjaerboelling I."/>
            <person name="Rothschild-Mancinelli K."/>
            <person name="Lyhne E.K."/>
            <person name="Kogle M.E."/>
            <person name="Barry K."/>
            <person name="Clum A."/>
            <person name="Na H."/>
            <person name="Ledsgaard L."/>
            <person name="Lin J."/>
            <person name="Lipzen A."/>
            <person name="Kuo A."/>
            <person name="Riley R."/>
            <person name="Mondo S."/>
            <person name="Labutti K."/>
            <person name="Haridas S."/>
            <person name="Pangalinan J."/>
            <person name="Salamov A.A."/>
            <person name="Simmons B.A."/>
            <person name="Magnuson J.K."/>
            <person name="Chen J."/>
            <person name="Drula E."/>
            <person name="Henrissat B."/>
            <person name="Wiebenga A."/>
            <person name="Lubbers R.J."/>
            <person name="Gomes A.C."/>
            <person name="Makela M.R."/>
            <person name="Stajich J."/>
            <person name="Grigoriev I.V."/>
            <person name="Mortensen U.H."/>
            <person name="De Vries R.P."/>
            <person name="Baker S.E."/>
            <person name="Andersen M.R."/>
        </authorList>
    </citation>
    <scope>NUCLEOTIDE SEQUENCE [LARGE SCALE GENOMIC DNA]</scope>
    <source>
        <strain evidence="4 5">CBS 209.92</strain>
    </source>
</reference>
<keyword evidence="2 3" id="KW-0040">ANK repeat</keyword>
<dbReference type="Proteomes" id="UP001610563">
    <property type="component" value="Unassembled WGS sequence"/>
</dbReference>